<feature type="transmembrane region" description="Helical" evidence="1">
    <location>
        <begin position="72"/>
        <end position="93"/>
    </location>
</feature>
<feature type="transmembrane region" description="Helical" evidence="1">
    <location>
        <begin position="142"/>
        <end position="163"/>
    </location>
</feature>
<dbReference type="Proteomes" id="UP000075683">
    <property type="component" value="Unassembled WGS sequence"/>
</dbReference>
<keyword evidence="1" id="KW-0812">Transmembrane</keyword>
<protein>
    <recommendedName>
        <fullName evidence="4">ABC transporter permease</fullName>
    </recommendedName>
</protein>
<feature type="transmembrane region" description="Helical" evidence="1">
    <location>
        <begin position="183"/>
        <end position="204"/>
    </location>
</feature>
<keyword evidence="1" id="KW-1133">Transmembrane helix</keyword>
<dbReference type="EMBL" id="LQYT01000119">
    <property type="protein sequence ID" value="KYD10353.1"/>
    <property type="molecule type" value="Genomic_DNA"/>
</dbReference>
<reference evidence="2 3" key="1">
    <citation type="submission" date="2016-01" db="EMBL/GenBank/DDBJ databases">
        <title>Draft Genome Sequences of Seven Thermophilic Sporeformers Isolated from Foods.</title>
        <authorList>
            <person name="Berendsen E.M."/>
            <person name="Wells-Bennik M.H."/>
            <person name="Krawcyk A.O."/>
            <person name="De Jong A."/>
            <person name="Holsappel S."/>
            <person name="Eijlander R.T."/>
            <person name="Kuipers O.P."/>
        </authorList>
    </citation>
    <scope>NUCLEOTIDE SEQUENCE [LARGE SCALE GENOMIC DNA]</scope>
    <source>
        <strain evidence="2 3">B4135</strain>
    </source>
</reference>
<organism evidence="2 3">
    <name type="scientific">Caldibacillus debilis</name>
    <dbReference type="NCBI Taxonomy" id="301148"/>
    <lineage>
        <taxon>Bacteria</taxon>
        <taxon>Bacillati</taxon>
        <taxon>Bacillota</taxon>
        <taxon>Bacilli</taxon>
        <taxon>Bacillales</taxon>
        <taxon>Bacillaceae</taxon>
        <taxon>Caldibacillus</taxon>
    </lineage>
</organism>
<feature type="transmembrane region" description="Helical" evidence="1">
    <location>
        <begin position="9"/>
        <end position="28"/>
    </location>
</feature>
<evidence type="ECO:0000313" key="3">
    <source>
        <dbReference type="Proteomes" id="UP000075683"/>
    </source>
</evidence>
<dbReference type="PANTHER" id="PTHR41309">
    <property type="entry name" value="MEMBRANE PROTEIN-RELATED"/>
    <property type="match status" value="1"/>
</dbReference>
<evidence type="ECO:0000256" key="1">
    <source>
        <dbReference type="SAM" id="Phobius"/>
    </source>
</evidence>
<evidence type="ECO:0008006" key="4">
    <source>
        <dbReference type="Google" id="ProtNLM"/>
    </source>
</evidence>
<keyword evidence="1" id="KW-0472">Membrane</keyword>
<accession>A0A150LDC6</accession>
<dbReference type="RefSeq" id="WP_160331574.1">
    <property type="nucleotide sequence ID" value="NZ_LQYT01000119.1"/>
</dbReference>
<dbReference type="STRING" id="301148.B4135_3528"/>
<proteinExistence type="predicted"/>
<dbReference type="Pfam" id="PF13346">
    <property type="entry name" value="ABC2_membrane_5"/>
    <property type="match status" value="1"/>
</dbReference>
<feature type="transmembrane region" description="Helical" evidence="1">
    <location>
        <begin position="113"/>
        <end position="135"/>
    </location>
</feature>
<feature type="transmembrane region" description="Helical" evidence="1">
    <location>
        <begin position="34"/>
        <end position="51"/>
    </location>
</feature>
<dbReference type="InterPro" id="IPR025699">
    <property type="entry name" value="ABC2_memb-like"/>
</dbReference>
<comment type="caution">
    <text evidence="2">The sequence shown here is derived from an EMBL/GenBank/DDBJ whole genome shotgun (WGS) entry which is preliminary data.</text>
</comment>
<sequence>MIPLLKMDFFMTANYFMIILFVVPYMYVMNISPPFTFVGLQIWLLIGLFYYDQQSGIHKFLVSLPVDRTNIVRARYLFAAIFLFLTFVYFVLIDRLAHRYLHYLEYQPISARAALMYICISLIIYALSFPIYYYFSYLAALMVQFLLFIVLPGTFLLLLNMVVKFKIQWVIDAAEQFFSHFSAHPFLVAIPATLVSYLISLFLSQKIFMKKDFK</sequence>
<gene>
    <name evidence="2" type="ORF">B4135_3528</name>
</gene>
<dbReference type="PANTHER" id="PTHR41309:SF2">
    <property type="entry name" value="MEMBRANE PROTEIN"/>
    <property type="match status" value="1"/>
</dbReference>
<evidence type="ECO:0000313" key="2">
    <source>
        <dbReference type="EMBL" id="KYD10353.1"/>
    </source>
</evidence>
<name>A0A150LDC6_9BACI</name>
<dbReference type="AlphaFoldDB" id="A0A150LDC6"/>